<dbReference type="InterPro" id="IPR043502">
    <property type="entry name" value="DNA/RNA_pol_sf"/>
</dbReference>
<evidence type="ECO:0000256" key="8">
    <source>
        <dbReference type="ARBA" id="ARBA00034120"/>
    </source>
</evidence>
<sequence>MSELKSPGKPFEISKWAVAEAWEKVRANKGAPGIDGVTIEAFEADLQNNLYKVWNRMSSGSYFPPPVRAVEIPKPHGGGTRMLGLPTVADRVAQTVVAEELTSKAEAIFHDDSYGYRPGRAAVHAVELCRQRCWKTDWVIDLDIQKFFDSVSWDLMLKAVQANTDQPWVMLYVRRWLAAPVALPDGTLQQRDRGTPQGSPVSPVLANLFLHYAFDMWMAREFPTVRFERYVDDAVVHCVSERQAHRVLAALQDRVVEVGLRLHPDKTRIVYCKDGTRRGDYPHTSFTFLGFTFRPRGVRAKNGRRFVSFTPAISQAALTKIGGEVRSWRLHRRTGQSFFELARWINPIVRGWMNYYGAFYRSALYPLLTRINAYLMRWVRNKYRRFQGRGAFQQAWRRVTAQYPRYFAHWAWTTAVPRVW</sequence>
<evidence type="ECO:0000313" key="11">
    <source>
        <dbReference type="EMBL" id="GFG50589.1"/>
    </source>
</evidence>
<keyword evidence="7" id="KW-0051">Antiviral defense</keyword>
<dbReference type="Proteomes" id="UP000465302">
    <property type="component" value="Unassembled WGS sequence"/>
</dbReference>
<evidence type="ECO:0000256" key="4">
    <source>
        <dbReference type="ARBA" id="ARBA00022723"/>
    </source>
</evidence>
<evidence type="ECO:0000256" key="5">
    <source>
        <dbReference type="ARBA" id="ARBA00022842"/>
    </source>
</evidence>
<evidence type="ECO:0000256" key="2">
    <source>
        <dbReference type="ARBA" id="ARBA00022679"/>
    </source>
</evidence>
<comment type="catalytic activity">
    <reaction evidence="9">
        <text>DNA(n) + a 2'-deoxyribonucleoside 5'-triphosphate = DNA(n+1) + diphosphate</text>
        <dbReference type="Rhea" id="RHEA:22508"/>
        <dbReference type="Rhea" id="RHEA-COMP:17339"/>
        <dbReference type="Rhea" id="RHEA-COMP:17340"/>
        <dbReference type="ChEBI" id="CHEBI:33019"/>
        <dbReference type="ChEBI" id="CHEBI:61560"/>
        <dbReference type="ChEBI" id="CHEBI:173112"/>
        <dbReference type="EC" id="2.7.7.49"/>
    </reaction>
</comment>
<protein>
    <recommendedName>
        <fullName evidence="1">RNA-directed DNA polymerase</fullName>
        <ecNumber evidence="1">2.7.7.49</ecNumber>
    </recommendedName>
</protein>
<dbReference type="InterPro" id="IPR013597">
    <property type="entry name" value="Mat_intron_G2"/>
</dbReference>
<evidence type="ECO:0000256" key="6">
    <source>
        <dbReference type="ARBA" id="ARBA00022918"/>
    </source>
</evidence>
<keyword evidence="4" id="KW-0479">Metal-binding</keyword>
<dbReference type="NCBIfam" id="TIGR04416">
    <property type="entry name" value="group_II_RT_mat"/>
    <property type="match status" value="1"/>
</dbReference>
<dbReference type="EMBL" id="PDCP01000189">
    <property type="protein sequence ID" value="PEG32925.1"/>
    <property type="molecule type" value="Genomic_DNA"/>
</dbReference>
<dbReference type="CDD" id="cd01651">
    <property type="entry name" value="RT_G2_intron"/>
    <property type="match status" value="1"/>
</dbReference>
<dbReference type="EC" id="2.7.7.49" evidence="1"/>
<dbReference type="Pfam" id="PF08388">
    <property type="entry name" value="GIIM"/>
    <property type="match status" value="1"/>
</dbReference>
<evidence type="ECO:0000256" key="3">
    <source>
        <dbReference type="ARBA" id="ARBA00022695"/>
    </source>
</evidence>
<evidence type="ECO:0000313" key="13">
    <source>
        <dbReference type="Proteomes" id="UP000220914"/>
    </source>
</evidence>
<dbReference type="OrthoDB" id="1550386at2"/>
<keyword evidence="6 12" id="KW-0695">RNA-directed DNA polymerase</keyword>
<dbReference type="PANTHER" id="PTHR34047">
    <property type="entry name" value="NUCLEAR INTRON MATURASE 1, MITOCHONDRIAL-RELATED"/>
    <property type="match status" value="1"/>
</dbReference>
<dbReference type="InterPro" id="IPR000123">
    <property type="entry name" value="Reverse_transcriptase_msDNA"/>
</dbReference>
<dbReference type="AlphaFoldDB" id="A0A2A7MMJ0"/>
<keyword evidence="2" id="KW-0808">Transferase</keyword>
<dbReference type="Proteomes" id="UP000220914">
    <property type="component" value="Unassembled WGS sequence"/>
</dbReference>
<evidence type="ECO:0000256" key="7">
    <source>
        <dbReference type="ARBA" id="ARBA00023118"/>
    </source>
</evidence>
<evidence type="ECO:0000313" key="12">
    <source>
        <dbReference type="EMBL" id="PEG32925.1"/>
    </source>
</evidence>
<organism evidence="12 13">
    <name type="scientific">Mycolicibacterium agri</name>
    <name type="common">Mycobacterium agri</name>
    <dbReference type="NCBI Taxonomy" id="36811"/>
    <lineage>
        <taxon>Bacteria</taxon>
        <taxon>Bacillati</taxon>
        <taxon>Actinomycetota</taxon>
        <taxon>Actinomycetes</taxon>
        <taxon>Mycobacteriales</taxon>
        <taxon>Mycobacteriaceae</taxon>
        <taxon>Mycolicibacterium</taxon>
    </lineage>
</organism>
<reference evidence="12 13" key="1">
    <citation type="submission" date="2017-10" db="EMBL/GenBank/DDBJ databases">
        <title>The new phylogeny of genus Mycobacterium.</title>
        <authorList>
            <person name="Tortoli E."/>
            <person name="Trovato A."/>
            <person name="Cirillo D.M."/>
        </authorList>
    </citation>
    <scope>NUCLEOTIDE SEQUENCE [LARGE SCALE GENOMIC DNA]</scope>
    <source>
        <strain evidence="12 13">CCUG37673</strain>
    </source>
</reference>
<reference evidence="11 14" key="2">
    <citation type="journal article" date="2019" name="Emerg. Microbes Infect.">
        <title>Comprehensive subspecies identification of 175 nontuberculous mycobacteria species based on 7547 genomic profiles.</title>
        <authorList>
            <person name="Matsumoto Y."/>
            <person name="Kinjo T."/>
            <person name="Motooka D."/>
            <person name="Nabeya D."/>
            <person name="Jung N."/>
            <person name="Uechi K."/>
            <person name="Horii T."/>
            <person name="Iida T."/>
            <person name="Fujita J."/>
            <person name="Nakamura S."/>
        </authorList>
    </citation>
    <scope>NUCLEOTIDE SEQUENCE [LARGE SCALE GENOMIC DNA]</scope>
    <source>
        <strain evidence="11 14">JCM 6377</strain>
    </source>
</reference>
<feature type="domain" description="Reverse transcriptase" evidence="10">
    <location>
        <begin position="53"/>
        <end position="293"/>
    </location>
</feature>
<gene>
    <name evidence="12" type="primary">ltrA</name>
    <name evidence="11" type="synonym">ltrA_1</name>
    <name evidence="12" type="ORF">CQY20_33625</name>
    <name evidence="11" type="ORF">MAGR_20300</name>
</gene>
<dbReference type="InterPro" id="IPR051083">
    <property type="entry name" value="GrpII_Intron_Splice-Mob/Def"/>
</dbReference>
<dbReference type="SUPFAM" id="SSF56672">
    <property type="entry name" value="DNA/RNA polymerases"/>
    <property type="match status" value="1"/>
</dbReference>
<dbReference type="PANTHER" id="PTHR34047:SF3">
    <property type="entry name" value="BLR2052 PROTEIN"/>
    <property type="match status" value="1"/>
</dbReference>
<evidence type="ECO:0000256" key="9">
    <source>
        <dbReference type="ARBA" id="ARBA00048173"/>
    </source>
</evidence>
<dbReference type="InterPro" id="IPR000477">
    <property type="entry name" value="RT_dom"/>
</dbReference>
<dbReference type="GO" id="GO:0046872">
    <property type="term" value="F:metal ion binding"/>
    <property type="evidence" value="ECO:0007669"/>
    <property type="project" value="UniProtKB-KW"/>
</dbReference>
<dbReference type="GO" id="GO:0003723">
    <property type="term" value="F:RNA binding"/>
    <property type="evidence" value="ECO:0007669"/>
    <property type="project" value="InterPro"/>
</dbReference>
<keyword evidence="3" id="KW-0548">Nucleotidyltransferase</keyword>
<dbReference type="Pfam" id="PF00078">
    <property type="entry name" value="RVT_1"/>
    <property type="match status" value="1"/>
</dbReference>
<dbReference type="GO" id="GO:0051607">
    <property type="term" value="P:defense response to virus"/>
    <property type="evidence" value="ECO:0007669"/>
    <property type="project" value="UniProtKB-KW"/>
</dbReference>
<dbReference type="EMBL" id="BLKS01000001">
    <property type="protein sequence ID" value="GFG50589.1"/>
    <property type="molecule type" value="Genomic_DNA"/>
</dbReference>
<comment type="caution">
    <text evidence="12">The sequence shown here is derived from an EMBL/GenBank/DDBJ whole genome shotgun (WGS) entry which is preliminary data.</text>
</comment>
<accession>A0A2A7MMJ0</accession>
<dbReference type="RefSeq" id="WP_097945681.1">
    <property type="nucleotide sequence ID" value="NZ_BLKS01000001.1"/>
</dbReference>
<evidence type="ECO:0000313" key="14">
    <source>
        <dbReference type="Proteomes" id="UP000465302"/>
    </source>
</evidence>
<keyword evidence="13" id="KW-1185">Reference proteome</keyword>
<proteinExistence type="inferred from homology"/>
<keyword evidence="5" id="KW-0460">Magnesium</keyword>
<dbReference type="GO" id="GO:0003964">
    <property type="term" value="F:RNA-directed DNA polymerase activity"/>
    <property type="evidence" value="ECO:0007669"/>
    <property type="project" value="UniProtKB-KW"/>
</dbReference>
<dbReference type="PRINTS" id="PR00866">
    <property type="entry name" value="RNADNAPOLMS"/>
</dbReference>
<reference evidence="11" key="3">
    <citation type="submission" date="2020-02" db="EMBL/GenBank/DDBJ databases">
        <authorList>
            <person name="Matsumoto Y."/>
            <person name="Motooka D."/>
            <person name="Nakamura S."/>
        </authorList>
    </citation>
    <scope>NUCLEOTIDE SEQUENCE</scope>
    <source>
        <strain evidence="11">JCM 6377</strain>
    </source>
</reference>
<evidence type="ECO:0000259" key="10">
    <source>
        <dbReference type="PROSITE" id="PS50878"/>
    </source>
</evidence>
<dbReference type="PROSITE" id="PS50878">
    <property type="entry name" value="RT_POL"/>
    <property type="match status" value="1"/>
</dbReference>
<comment type="similarity">
    <text evidence="8">Belongs to the bacterial reverse transcriptase family.</text>
</comment>
<evidence type="ECO:0000256" key="1">
    <source>
        <dbReference type="ARBA" id="ARBA00012493"/>
    </source>
</evidence>
<dbReference type="InterPro" id="IPR030931">
    <property type="entry name" value="Group_II_RT_mat"/>
</dbReference>
<name>A0A2A7MMJ0_MYCAG</name>